<feature type="transmembrane region" description="Helical" evidence="1">
    <location>
        <begin position="372"/>
        <end position="392"/>
    </location>
</feature>
<evidence type="ECO:0000313" key="3">
    <source>
        <dbReference type="Proteomes" id="UP000714420"/>
    </source>
</evidence>
<proteinExistence type="predicted"/>
<feature type="transmembrane region" description="Helical" evidence="1">
    <location>
        <begin position="140"/>
        <end position="160"/>
    </location>
</feature>
<keyword evidence="1" id="KW-1133">Transmembrane helix</keyword>
<feature type="transmembrane region" description="Helical" evidence="1">
    <location>
        <begin position="41"/>
        <end position="60"/>
    </location>
</feature>
<feature type="transmembrane region" description="Helical" evidence="1">
    <location>
        <begin position="16"/>
        <end position="35"/>
    </location>
</feature>
<keyword evidence="1" id="KW-0472">Membrane</keyword>
<accession>A0ABX2AJK3</accession>
<comment type="caution">
    <text evidence="2">The sequence shown here is derived from an EMBL/GenBank/DDBJ whole genome shotgun (WGS) entry which is preliminary data.</text>
</comment>
<organism evidence="2 3">
    <name type="scientific">Xylanibacter muris</name>
    <dbReference type="NCBI Taxonomy" id="2736290"/>
    <lineage>
        <taxon>Bacteria</taxon>
        <taxon>Pseudomonadati</taxon>
        <taxon>Bacteroidota</taxon>
        <taxon>Bacteroidia</taxon>
        <taxon>Bacteroidales</taxon>
        <taxon>Prevotellaceae</taxon>
        <taxon>Xylanibacter</taxon>
    </lineage>
</organism>
<dbReference type="Proteomes" id="UP000714420">
    <property type="component" value="Unassembled WGS sequence"/>
</dbReference>
<dbReference type="RefSeq" id="WP_172272319.1">
    <property type="nucleotide sequence ID" value="NZ_CASGMU010000001.1"/>
</dbReference>
<evidence type="ECO:0000256" key="1">
    <source>
        <dbReference type="SAM" id="Phobius"/>
    </source>
</evidence>
<keyword evidence="1" id="KW-0812">Transmembrane</keyword>
<feature type="transmembrane region" description="Helical" evidence="1">
    <location>
        <begin position="263"/>
        <end position="288"/>
    </location>
</feature>
<gene>
    <name evidence="2" type="ORF">HPS56_00665</name>
</gene>
<feature type="transmembrane region" description="Helical" evidence="1">
    <location>
        <begin position="339"/>
        <end position="360"/>
    </location>
</feature>
<name>A0ABX2AJK3_9BACT</name>
<dbReference type="EMBL" id="JABKKF010000001">
    <property type="protein sequence ID" value="NPD90885.1"/>
    <property type="molecule type" value="Genomic_DNA"/>
</dbReference>
<protein>
    <recommendedName>
        <fullName evidence="4">O-antigen ligase domain-containing protein</fullName>
    </recommendedName>
</protein>
<feature type="transmembrane region" description="Helical" evidence="1">
    <location>
        <begin position="235"/>
        <end position="251"/>
    </location>
</feature>
<evidence type="ECO:0008006" key="4">
    <source>
        <dbReference type="Google" id="ProtNLM"/>
    </source>
</evidence>
<reference evidence="2 3" key="1">
    <citation type="submission" date="2020-05" db="EMBL/GenBank/DDBJ databases">
        <title>Distinct polysaccharide utilization as determinants for interspecies competition between intestinal Prevotella spp.</title>
        <authorList>
            <person name="Galvez E.J.C."/>
            <person name="Iljazovic A."/>
            <person name="Strowig T."/>
        </authorList>
    </citation>
    <scope>NUCLEOTIDE SEQUENCE [LARGE SCALE GENOMIC DNA]</scope>
    <source>
        <strain evidence="2 3">PMUR</strain>
    </source>
</reference>
<sequence>MNYLISLVRSLKPLCIEHWFVVVILLYSIGGFIRYNFLSGTIGNTIPFVGFCILIWRLLASRKSMPLRGVSAFFYFILVVWTLWLTIDMILFTDFREITMEYKGITTVLLNISQSLMFAPNLLPLTIFCIPRNRNLDFSYIVRACILMMILYIIAYPFALWSVTNFALDMTARAGEEGNYNSFISDASIHISLLLAPNLMLYCREYLPRKKWLFFLLAFIASLIITVYTARRGGTLFSVLYLFFAWFIYSVHNKKVSKFKAMLLAVVVVSAAYYIVTGLADSFFSLIFERGIEENRTNVEESFYADMTSWYDWIFGRGWFGTYYDLSFDQFRMGLETGFLTLILRGGLLYLIPYVAIMLIGAFNGYFRSRNLFCKSLGVLLFMNVCSLYPFGWPEMNFTFFIYWIGIWICNQPRYRNMTDIEIKQIFFTHPLIR</sequence>
<feature type="transmembrane region" description="Helical" evidence="1">
    <location>
        <begin position="72"/>
        <end position="92"/>
    </location>
</feature>
<feature type="transmembrane region" description="Helical" evidence="1">
    <location>
        <begin position="104"/>
        <end position="128"/>
    </location>
</feature>
<keyword evidence="3" id="KW-1185">Reference proteome</keyword>
<feature type="transmembrane region" description="Helical" evidence="1">
    <location>
        <begin position="212"/>
        <end position="229"/>
    </location>
</feature>
<evidence type="ECO:0000313" key="2">
    <source>
        <dbReference type="EMBL" id="NPD90885.1"/>
    </source>
</evidence>